<comment type="caution">
    <text evidence="3">The sequence shown here is derived from an EMBL/GenBank/DDBJ whole genome shotgun (WGS) entry which is preliminary data.</text>
</comment>
<dbReference type="PANTHER" id="PTHR30221">
    <property type="entry name" value="SMALL-CONDUCTANCE MECHANOSENSITIVE CHANNEL"/>
    <property type="match status" value="1"/>
</dbReference>
<evidence type="ECO:0000256" key="1">
    <source>
        <dbReference type="SAM" id="MobiDB-lite"/>
    </source>
</evidence>
<gene>
    <name evidence="3" type="ORF">ACFQV2_09230</name>
</gene>
<dbReference type="Pfam" id="PF05552">
    <property type="entry name" value="MS_channel_1st_1"/>
    <property type="match status" value="2"/>
</dbReference>
<reference evidence="4" key="1">
    <citation type="journal article" date="2019" name="Int. J. Syst. Evol. Microbiol.">
        <title>The Global Catalogue of Microorganisms (GCM) 10K type strain sequencing project: providing services to taxonomists for standard genome sequencing and annotation.</title>
        <authorList>
            <consortium name="The Broad Institute Genomics Platform"/>
            <consortium name="The Broad Institute Genome Sequencing Center for Infectious Disease"/>
            <person name="Wu L."/>
            <person name="Ma J."/>
        </authorList>
    </citation>
    <scope>NUCLEOTIDE SEQUENCE [LARGE SCALE GENOMIC DNA]</scope>
    <source>
        <strain evidence="4">JCM 17695</strain>
    </source>
</reference>
<protein>
    <submittedName>
        <fullName evidence="3">Uncharacterized protein</fullName>
    </submittedName>
</protein>
<evidence type="ECO:0000313" key="4">
    <source>
        <dbReference type="Proteomes" id="UP001596512"/>
    </source>
</evidence>
<dbReference type="Gene3D" id="1.10.287.1260">
    <property type="match status" value="1"/>
</dbReference>
<keyword evidence="4" id="KW-1185">Reference proteome</keyword>
<keyword evidence="2" id="KW-0812">Transmembrane</keyword>
<dbReference type="InterPro" id="IPR045275">
    <property type="entry name" value="MscS_archaea/bacteria_type"/>
</dbReference>
<name>A0ABW2TIZ0_9PSEU</name>
<feature type="transmembrane region" description="Helical" evidence="2">
    <location>
        <begin position="110"/>
        <end position="134"/>
    </location>
</feature>
<feature type="region of interest" description="Disordered" evidence="1">
    <location>
        <begin position="219"/>
        <end position="278"/>
    </location>
</feature>
<dbReference type="Proteomes" id="UP001596512">
    <property type="component" value="Unassembled WGS sequence"/>
</dbReference>
<keyword evidence="2" id="KW-0472">Membrane</keyword>
<dbReference type="InterPro" id="IPR008910">
    <property type="entry name" value="MSC_TM_helix"/>
</dbReference>
<feature type="transmembrane region" description="Helical" evidence="2">
    <location>
        <begin position="80"/>
        <end position="98"/>
    </location>
</feature>
<evidence type="ECO:0000256" key="2">
    <source>
        <dbReference type="SAM" id="Phobius"/>
    </source>
</evidence>
<feature type="transmembrane region" description="Helical" evidence="2">
    <location>
        <begin position="12"/>
        <end position="36"/>
    </location>
</feature>
<sequence length="278" mass="29305">MGEELRQGLGAAWSMVATFVPKLLAFLVILFIGWLIAKAVSKGLSMVMGKLGFGRLMERTGMSNLTRNSGVDPGAIIVKLVYYFILLIALQLAFGVFGETNPVSQLLNEVIAFLPRILVAIVLLIVAAAVAKVVRDLVTSALGNRPFGPMMGTIAYVFILAFGIIAALNQVNIATTVTTPVLITVLATIGAILAIGLGGGLVKPMQDRWGGWLERMQAQMGTGRSAPTPRSEQAPGTRAPEAAAAARGAQAGRAQQQQPTMPSEAPTPPAGFEQQTPR</sequence>
<feature type="transmembrane region" description="Helical" evidence="2">
    <location>
        <begin position="146"/>
        <end position="168"/>
    </location>
</feature>
<evidence type="ECO:0000313" key="3">
    <source>
        <dbReference type="EMBL" id="MFC7613732.1"/>
    </source>
</evidence>
<feature type="compositionally biased region" description="Low complexity" evidence="1">
    <location>
        <begin position="233"/>
        <end position="259"/>
    </location>
</feature>
<keyword evidence="2" id="KW-1133">Transmembrane helix</keyword>
<proteinExistence type="predicted"/>
<organism evidence="3 4">
    <name type="scientific">Actinokineospora soli</name>
    <dbReference type="NCBI Taxonomy" id="1048753"/>
    <lineage>
        <taxon>Bacteria</taxon>
        <taxon>Bacillati</taxon>
        <taxon>Actinomycetota</taxon>
        <taxon>Actinomycetes</taxon>
        <taxon>Pseudonocardiales</taxon>
        <taxon>Pseudonocardiaceae</taxon>
        <taxon>Actinokineospora</taxon>
    </lineage>
</organism>
<dbReference type="PANTHER" id="PTHR30221:SF1">
    <property type="entry name" value="SMALL-CONDUCTANCE MECHANOSENSITIVE CHANNEL"/>
    <property type="match status" value="1"/>
</dbReference>
<accession>A0ABW2TIZ0</accession>
<feature type="transmembrane region" description="Helical" evidence="2">
    <location>
        <begin position="180"/>
        <end position="202"/>
    </location>
</feature>
<dbReference type="EMBL" id="JBHTEY010000004">
    <property type="protein sequence ID" value="MFC7613732.1"/>
    <property type="molecule type" value="Genomic_DNA"/>
</dbReference>